<comment type="caution">
    <text evidence="2">The sequence shown here is derived from an EMBL/GenBank/DDBJ whole genome shotgun (WGS) entry which is preliminary data.</text>
</comment>
<protein>
    <submittedName>
        <fullName evidence="2">Uncharacterized protein</fullName>
    </submittedName>
</protein>
<keyword evidence="3" id="KW-1185">Reference proteome</keyword>
<evidence type="ECO:0000256" key="1">
    <source>
        <dbReference type="SAM" id="MobiDB-lite"/>
    </source>
</evidence>
<dbReference type="Proteomes" id="UP001500282">
    <property type="component" value="Unassembled WGS sequence"/>
</dbReference>
<gene>
    <name evidence="2" type="ORF">GCM10009579_64130</name>
</gene>
<evidence type="ECO:0000313" key="3">
    <source>
        <dbReference type="Proteomes" id="UP001500282"/>
    </source>
</evidence>
<dbReference type="EMBL" id="BAAAIH010000046">
    <property type="protein sequence ID" value="GAA1290639.1"/>
    <property type="molecule type" value="Genomic_DNA"/>
</dbReference>
<sequence length="76" mass="8097">MKRRAAEAVKRRAAEAAERRAAEAAERGDGRGARALSGGTEQPERFAGHCSRMPVRAGPYAWAAWGWGGAGWRCAG</sequence>
<feature type="region of interest" description="Disordered" evidence="1">
    <location>
        <begin position="18"/>
        <end position="47"/>
    </location>
</feature>
<name>A0ABP4HVG3_9ACTN</name>
<feature type="compositionally biased region" description="Basic and acidic residues" evidence="1">
    <location>
        <begin position="18"/>
        <end position="32"/>
    </location>
</feature>
<evidence type="ECO:0000313" key="2">
    <source>
        <dbReference type="EMBL" id="GAA1290639.1"/>
    </source>
</evidence>
<proteinExistence type="predicted"/>
<accession>A0ABP4HVG3</accession>
<reference evidence="3" key="1">
    <citation type="journal article" date="2019" name="Int. J. Syst. Evol. Microbiol.">
        <title>The Global Catalogue of Microorganisms (GCM) 10K type strain sequencing project: providing services to taxonomists for standard genome sequencing and annotation.</title>
        <authorList>
            <consortium name="The Broad Institute Genomics Platform"/>
            <consortium name="The Broad Institute Genome Sequencing Center for Infectious Disease"/>
            <person name="Wu L."/>
            <person name="Ma J."/>
        </authorList>
    </citation>
    <scope>NUCLEOTIDE SEQUENCE [LARGE SCALE GENOMIC DNA]</scope>
    <source>
        <strain evidence="3">JCM 11448</strain>
    </source>
</reference>
<organism evidence="2 3">
    <name type="scientific">Streptomyces javensis</name>
    <dbReference type="NCBI Taxonomy" id="114698"/>
    <lineage>
        <taxon>Bacteria</taxon>
        <taxon>Bacillati</taxon>
        <taxon>Actinomycetota</taxon>
        <taxon>Actinomycetes</taxon>
        <taxon>Kitasatosporales</taxon>
        <taxon>Streptomycetaceae</taxon>
        <taxon>Streptomyces</taxon>
        <taxon>Streptomyces violaceusniger group</taxon>
    </lineage>
</organism>